<feature type="region of interest" description="Disordered" evidence="1">
    <location>
        <begin position="36"/>
        <end position="95"/>
    </location>
</feature>
<dbReference type="RefSeq" id="WP_183318274.1">
    <property type="nucleotide sequence ID" value="NZ_JACHVQ010000001.1"/>
</dbReference>
<accession>A0A839MXX5</accession>
<comment type="caution">
    <text evidence="3">The sequence shown here is derived from an EMBL/GenBank/DDBJ whole genome shotgun (WGS) entry which is preliminary data.</text>
</comment>
<keyword evidence="2" id="KW-0812">Transmembrane</keyword>
<evidence type="ECO:0000256" key="1">
    <source>
        <dbReference type="SAM" id="MobiDB-lite"/>
    </source>
</evidence>
<dbReference type="EMBL" id="JACHVQ010000001">
    <property type="protein sequence ID" value="MBB2890290.1"/>
    <property type="molecule type" value="Genomic_DNA"/>
</dbReference>
<gene>
    <name evidence="3" type="ORF">FHU39_000274</name>
</gene>
<name>A0A839MXX5_9MICO</name>
<dbReference type="Proteomes" id="UP000559182">
    <property type="component" value="Unassembled WGS sequence"/>
</dbReference>
<keyword evidence="2" id="KW-0472">Membrane</keyword>
<proteinExistence type="predicted"/>
<protein>
    <submittedName>
        <fullName evidence="3">Uncharacterized protein</fullName>
    </submittedName>
</protein>
<organism evidence="3 4">
    <name type="scientific">Flexivirga oryzae</name>
    <dbReference type="NCBI Taxonomy" id="1794944"/>
    <lineage>
        <taxon>Bacteria</taxon>
        <taxon>Bacillati</taxon>
        <taxon>Actinomycetota</taxon>
        <taxon>Actinomycetes</taxon>
        <taxon>Micrococcales</taxon>
        <taxon>Dermacoccaceae</taxon>
        <taxon>Flexivirga</taxon>
    </lineage>
</organism>
<evidence type="ECO:0000313" key="4">
    <source>
        <dbReference type="Proteomes" id="UP000559182"/>
    </source>
</evidence>
<keyword evidence="2" id="KW-1133">Transmembrane helix</keyword>
<feature type="compositionally biased region" description="Polar residues" evidence="1">
    <location>
        <begin position="68"/>
        <end position="82"/>
    </location>
</feature>
<evidence type="ECO:0000313" key="3">
    <source>
        <dbReference type="EMBL" id="MBB2890290.1"/>
    </source>
</evidence>
<keyword evidence="4" id="KW-1185">Reference proteome</keyword>
<sequence length="95" mass="9484">MIPIVRRTRHLTVAGMAVGALVTGGLVGQLALHQQNSAGTTVPSQQPSTSTSSPSSSQSQSDSQSSSGNDNSYAQVPQVQSGDNGGGVDGTTRGS</sequence>
<feature type="transmembrane region" description="Helical" evidence="2">
    <location>
        <begin position="12"/>
        <end position="32"/>
    </location>
</feature>
<feature type="compositionally biased region" description="Low complexity" evidence="1">
    <location>
        <begin position="43"/>
        <end position="67"/>
    </location>
</feature>
<evidence type="ECO:0000256" key="2">
    <source>
        <dbReference type="SAM" id="Phobius"/>
    </source>
</evidence>
<reference evidence="3 4" key="1">
    <citation type="submission" date="2020-08" db="EMBL/GenBank/DDBJ databases">
        <title>Sequencing the genomes of 1000 actinobacteria strains.</title>
        <authorList>
            <person name="Klenk H.-P."/>
        </authorList>
    </citation>
    <scope>NUCLEOTIDE SEQUENCE [LARGE SCALE GENOMIC DNA]</scope>
    <source>
        <strain evidence="3 4">DSM 105369</strain>
    </source>
</reference>
<dbReference type="AlphaFoldDB" id="A0A839MXX5"/>